<dbReference type="PANTHER" id="PTHR43484">
    <property type="match status" value="1"/>
</dbReference>
<protein>
    <submittedName>
        <fullName evidence="8">Flagellar motor switch protein FliN</fullName>
    </submittedName>
</protein>
<feature type="domain" description="Flagellar motor switch protein FliN-like C-terminal" evidence="7">
    <location>
        <begin position="159"/>
        <end position="229"/>
    </location>
</feature>
<evidence type="ECO:0000256" key="4">
    <source>
        <dbReference type="ARBA" id="ARBA00022500"/>
    </source>
</evidence>
<evidence type="ECO:0000259" key="7">
    <source>
        <dbReference type="Pfam" id="PF01052"/>
    </source>
</evidence>
<evidence type="ECO:0000256" key="6">
    <source>
        <dbReference type="ARBA" id="ARBA00023136"/>
    </source>
</evidence>
<dbReference type="Gene3D" id="2.30.330.10">
    <property type="entry name" value="SpoA-like"/>
    <property type="match status" value="1"/>
</dbReference>
<dbReference type="InterPro" id="IPR051469">
    <property type="entry name" value="FliN/MopA/SpaO"/>
</dbReference>
<dbReference type="PANTHER" id="PTHR43484:SF1">
    <property type="entry name" value="FLAGELLAR MOTOR SWITCH PROTEIN FLIN"/>
    <property type="match status" value="1"/>
</dbReference>
<dbReference type="InterPro" id="IPR001172">
    <property type="entry name" value="FliN_T3SS_HrcQb"/>
</dbReference>
<dbReference type="InterPro" id="IPR001543">
    <property type="entry name" value="FliN-like_C"/>
</dbReference>
<dbReference type="SUPFAM" id="SSF101801">
    <property type="entry name" value="Surface presentation of antigens (SPOA)"/>
    <property type="match status" value="1"/>
</dbReference>
<dbReference type="InterPro" id="IPR012826">
    <property type="entry name" value="FliN"/>
</dbReference>
<dbReference type="RefSeq" id="WP_230066298.1">
    <property type="nucleotide sequence ID" value="NZ_BAABLL010000019.1"/>
</dbReference>
<evidence type="ECO:0000256" key="2">
    <source>
        <dbReference type="ARBA" id="ARBA00009226"/>
    </source>
</evidence>
<keyword evidence="3" id="KW-1003">Cell membrane</keyword>
<dbReference type="EMBL" id="JBHSCQ010000005">
    <property type="protein sequence ID" value="MFC4264672.1"/>
    <property type="molecule type" value="Genomic_DNA"/>
</dbReference>
<dbReference type="NCBIfam" id="TIGR02480">
    <property type="entry name" value="fliN"/>
    <property type="match status" value="1"/>
</dbReference>
<keyword evidence="5" id="KW-0283">Flagellar rotation</keyword>
<dbReference type="Pfam" id="PF01052">
    <property type="entry name" value="FliMN_C"/>
    <property type="match status" value="1"/>
</dbReference>
<dbReference type="InterPro" id="IPR036429">
    <property type="entry name" value="SpoA-like_sf"/>
</dbReference>
<comment type="caution">
    <text evidence="8">The sequence shown here is derived from an EMBL/GenBank/DDBJ whole genome shotgun (WGS) entry which is preliminary data.</text>
</comment>
<evidence type="ECO:0000313" key="8">
    <source>
        <dbReference type="EMBL" id="MFC4264672.1"/>
    </source>
</evidence>
<proteinExistence type="inferred from homology"/>
<name>A0ABV8QWX3_9MICC</name>
<keyword evidence="4" id="KW-0145">Chemotaxis</keyword>
<dbReference type="Proteomes" id="UP001595773">
    <property type="component" value="Unassembled WGS sequence"/>
</dbReference>
<dbReference type="PRINTS" id="PR00956">
    <property type="entry name" value="FLGMOTORFLIN"/>
</dbReference>
<keyword evidence="9" id="KW-1185">Reference proteome</keyword>
<evidence type="ECO:0000256" key="5">
    <source>
        <dbReference type="ARBA" id="ARBA00022779"/>
    </source>
</evidence>
<gene>
    <name evidence="8" type="primary">fliN</name>
    <name evidence="8" type="ORF">ACFOW9_03555</name>
</gene>
<comment type="similarity">
    <text evidence="2">Belongs to the FliN/MopA/SpaO family.</text>
</comment>
<evidence type="ECO:0000256" key="3">
    <source>
        <dbReference type="ARBA" id="ARBA00022475"/>
    </source>
</evidence>
<keyword evidence="8" id="KW-0969">Cilium</keyword>
<sequence length="236" mass="24319">MKTTTVLEGAAVDALIALLPAAVELESTLWPVAEGEMELAGMTTLAVDYLGAISAELSIALPSTTADAIREAGGSSAVFVGDVLRPALEAAAQTLGSGVMGEVVDTNTLTIFTDAGAAVYRISEPGSNTPFAWFAVQVKDSAQPSSRAMSDVSARKLGRIHDVEMALSVVIGRTRMTVANLLALEPGDVVDLDRSAGAAADILLNGRLIAHGEVVVVDQEYAVRVTKILDAAEAVG</sequence>
<comment type="subcellular location">
    <subcellularLocation>
        <location evidence="1">Cell membrane</location>
        <topology evidence="1">Peripheral membrane protein</topology>
        <orientation evidence="1">Cytoplasmic side</orientation>
    </subcellularLocation>
</comment>
<evidence type="ECO:0000313" key="9">
    <source>
        <dbReference type="Proteomes" id="UP001595773"/>
    </source>
</evidence>
<organism evidence="8 9">
    <name type="scientific">Arthrobacter cryoconiti</name>
    <dbReference type="NCBI Taxonomy" id="748907"/>
    <lineage>
        <taxon>Bacteria</taxon>
        <taxon>Bacillati</taxon>
        <taxon>Actinomycetota</taxon>
        <taxon>Actinomycetes</taxon>
        <taxon>Micrococcales</taxon>
        <taxon>Micrococcaceae</taxon>
        <taxon>Arthrobacter</taxon>
    </lineage>
</organism>
<reference evidence="9" key="1">
    <citation type="journal article" date="2019" name="Int. J. Syst. Evol. Microbiol.">
        <title>The Global Catalogue of Microorganisms (GCM) 10K type strain sequencing project: providing services to taxonomists for standard genome sequencing and annotation.</title>
        <authorList>
            <consortium name="The Broad Institute Genomics Platform"/>
            <consortium name="The Broad Institute Genome Sequencing Center for Infectious Disease"/>
            <person name="Wu L."/>
            <person name="Ma J."/>
        </authorList>
    </citation>
    <scope>NUCLEOTIDE SEQUENCE [LARGE SCALE GENOMIC DNA]</scope>
    <source>
        <strain evidence="9">CGMCC 1.10698</strain>
    </source>
</reference>
<keyword evidence="8" id="KW-0966">Cell projection</keyword>
<keyword evidence="6" id="KW-0472">Membrane</keyword>
<keyword evidence="8" id="KW-0282">Flagellum</keyword>
<accession>A0ABV8QWX3</accession>
<evidence type="ECO:0000256" key="1">
    <source>
        <dbReference type="ARBA" id="ARBA00004413"/>
    </source>
</evidence>